<dbReference type="GO" id="GO:0030313">
    <property type="term" value="C:cell envelope"/>
    <property type="evidence" value="ECO:0007669"/>
    <property type="project" value="UniProtKB-SubCell"/>
</dbReference>
<dbReference type="FunFam" id="2.40.420.20:FF:000001">
    <property type="entry name" value="Efflux RND transporter periplasmic adaptor subunit"/>
    <property type="match status" value="1"/>
</dbReference>
<dbReference type="SUPFAM" id="SSF111369">
    <property type="entry name" value="HlyD-like secretion proteins"/>
    <property type="match status" value="1"/>
</dbReference>
<keyword evidence="3" id="KW-0813">Transport</keyword>
<comment type="caution">
    <text evidence="11">The sequence shown here is derived from an EMBL/GenBank/DDBJ whole genome shotgun (WGS) entry which is preliminary data.</text>
</comment>
<dbReference type="Gene3D" id="2.40.50.100">
    <property type="match status" value="1"/>
</dbReference>
<dbReference type="Proteomes" id="UP000316609">
    <property type="component" value="Unassembled WGS sequence"/>
</dbReference>
<evidence type="ECO:0000259" key="8">
    <source>
        <dbReference type="Pfam" id="PF25917"/>
    </source>
</evidence>
<dbReference type="EMBL" id="VBOY01000023">
    <property type="protein sequence ID" value="TMQ67914.1"/>
    <property type="molecule type" value="Genomic_DNA"/>
</dbReference>
<evidence type="ECO:0000256" key="2">
    <source>
        <dbReference type="ARBA" id="ARBA00009477"/>
    </source>
</evidence>
<dbReference type="InterPro" id="IPR058626">
    <property type="entry name" value="MdtA-like_b-barrel"/>
</dbReference>
<feature type="domain" description="Multidrug resistance protein MdtA-like beta-barrel" evidence="9">
    <location>
        <begin position="230"/>
        <end position="308"/>
    </location>
</feature>
<evidence type="ECO:0000256" key="5">
    <source>
        <dbReference type="ARBA" id="ARBA00022519"/>
    </source>
</evidence>
<dbReference type="AlphaFoldDB" id="A0A538TWA8"/>
<evidence type="ECO:0000256" key="4">
    <source>
        <dbReference type="ARBA" id="ARBA00022475"/>
    </source>
</evidence>
<dbReference type="Gene3D" id="2.40.420.20">
    <property type="match status" value="1"/>
</dbReference>
<dbReference type="PANTHER" id="PTHR30469:SF36">
    <property type="entry name" value="BLL3903 PROTEIN"/>
    <property type="match status" value="1"/>
</dbReference>
<dbReference type="InterPro" id="IPR006143">
    <property type="entry name" value="RND_pump_MFP"/>
</dbReference>
<comment type="similarity">
    <text evidence="2">Belongs to the membrane fusion protein (MFP) (TC 8.A.1) family.</text>
</comment>
<evidence type="ECO:0000313" key="12">
    <source>
        <dbReference type="Proteomes" id="UP000316609"/>
    </source>
</evidence>
<dbReference type="Gene3D" id="1.10.287.470">
    <property type="entry name" value="Helix hairpin bin"/>
    <property type="match status" value="1"/>
</dbReference>
<dbReference type="Gene3D" id="2.40.30.170">
    <property type="match status" value="1"/>
</dbReference>
<evidence type="ECO:0000256" key="3">
    <source>
        <dbReference type="ARBA" id="ARBA00022448"/>
    </source>
</evidence>
<dbReference type="GO" id="GO:0015562">
    <property type="term" value="F:efflux transmembrane transporter activity"/>
    <property type="evidence" value="ECO:0007669"/>
    <property type="project" value="TreeGrafter"/>
</dbReference>
<comment type="subcellular location">
    <subcellularLocation>
        <location evidence="1">Cell membrane</location>
    </subcellularLocation>
</comment>
<feature type="domain" description="Multidrug resistance protein MdtA-like C-terminal permuted SH3" evidence="10">
    <location>
        <begin position="316"/>
        <end position="373"/>
    </location>
</feature>
<dbReference type="PANTHER" id="PTHR30469">
    <property type="entry name" value="MULTIDRUG RESISTANCE PROTEIN MDTA"/>
    <property type="match status" value="1"/>
</dbReference>
<protein>
    <submittedName>
        <fullName evidence="11">Efflux RND transporter periplasmic adaptor subunit</fullName>
    </submittedName>
</protein>
<dbReference type="Pfam" id="PF25917">
    <property type="entry name" value="BSH_RND"/>
    <property type="match status" value="1"/>
</dbReference>
<dbReference type="Pfam" id="PF25944">
    <property type="entry name" value="Beta-barrel_RND"/>
    <property type="match status" value="1"/>
</dbReference>
<reference evidence="11 12" key="1">
    <citation type="journal article" date="2019" name="Nat. Microbiol.">
        <title>Mediterranean grassland soil C-N compound turnover is dependent on rainfall and depth, and is mediated by genomically divergent microorganisms.</title>
        <authorList>
            <person name="Diamond S."/>
            <person name="Andeer P.F."/>
            <person name="Li Z."/>
            <person name="Crits-Christoph A."/>
            <person name="Burstein D."/>
            <person name="Anantharaman K."/>
            <person name="Lane K.R."/>
            <person name="Thomas B.C."/>
            <person name="Pan C."/>
            <person name="Northen T.R."/>
            <person name="Banfield J.F."/>
        </authorList>
    </citation>
    <scope>NUCLEOTIDE SEQUENCE [LARGE SCALE GENOMIC DNA]</scope>
    <source>
        <strain evidence="11">WS_8</strain>
    </source>
</reference>
<evidence type="ECO:0000256" key="6">
    <source>
        <dbReference type="ARBA" id="ARBA00023136"/>
    </source>
</evidence>
<dbReference type="InterPro" id="IPR058627">
    <property type="entry name" value="MdtA-like_C"/>
</dbReference>
<dbReference type="Pfam" id="PF25967">
    <property type="entry name" value="RND-MFP_C"/>
    <property type="match status" value="1"/>
</dbReference>
<feature type="domain" description="Multidrug resistance protein MdtA-like barrel-sandwich hybrid" evidence="8">
    <location>
        <begin position="83"/>
        <end position="225"/>
    </location>
</feature>
<evidence type="ECO:0000259" key="9">
    <source>
        <dbReference type="Pfam" id="PF25944"/>
    </source>
</evidence>
<evidence type="ECO:0000259" key="10">
    <source>
        <dbReference type="Pfam" id="PF25967"/>
    </source>
</evidence>
<feature type="domain" description="Multidrug resistance protein MdtA-like alpha-helical hairpin" evidence="7">
    <location>
        <begin position="124"/>
        <end position="193"/>
    </location>
</feature>
<accession>A0A538TWA8</accession>
<name>A0A538TWA8_UNCEI</name>
<dbReference type="GO" id="GO:1990281">
    <property type="term" value="C:efflux pump complex"/>
    <property type="evidence" value="ECO:0007669"/>
    <property type="project" value="TreeGrafter"/>
</dbReference>
<dbReference type="InterPro" id="IPR058624">
    <property type="entry name" value="MdtA-like_HH"/>
</dbReference>
<dbReference type="Pfam" id="PF25876">
    <property type="entry name" value="HH_MFP_RND"/>
    <property type="match status" value="1"/>
</dbReference>
<sequence length="393" mass="42339">MHVPSRRGGLSMGAWVTARWRVRLRRMAGLGLLVFEAGSGAILQSCARDPKARVARVPVAIAAAEQRPMPFALLSTGTVEPIETAAVGSQVGGTVTRLAFREGDEVQSGQMLIQLDPRPFRAALERASAALARDRALAENARSEADRGERLFQQNVIAQADLDQKRAAAAAMMATVRVDSAAEAAARLDLRYASIRAPISGRTGRLMIHVGDYVKAATSDPLVTINQTHPVRVRFTVPQDDVPLVQRYRAARPRVLGRLPGDDSTAVEGTLAFVDNAVDPQSGTLLLKGEFPNRDRRLVPGQFIDVRLVLYVEPRATVVPSVAVTTGQQGSYVYVLNPDSTVTPRPVAVERTADDMAIVARGLKPGEIVITDGQLRLSPGAKVLVRKEREGPS</sequence>
<proteinExistence type="inferred from homology"/>
<gene>
    <name evidence="11" type="ORF">E6K78_03090</name>
</gene>
<evidence type="ECO:0000256" key="1">
    <source>
        <dbReference type="ARBA" id="ARBA00004236"/>
    </source>
</evidence>
<organism evidence="11 12">
    <name type="scientific">Eiseniibacteriota bacterium</name>
    <dbReference type="NCBI Taxonomy" id="2212470"/>
    <lineage>
        <taxon>Bacteria</taxon>
        <taxon>Candidatus Eiseniibacteriota</taxon>
    </lineage>
</organism>
<evidence type="ECO:0000313" key="11">
    <source>
        <dbReference type="EMBL" id="TMQ67914.1"/>
    </source>
</evidence>
<keyword evidence="5" id="KW-0997">Cell inner membrane</keyword>
<keyword evidence="6" id="KW-0472">Membrane</keyword>
<dbReference type="InterPro" id="IPR058625">
    <property type="entry name" value="MdtA-like_BSH"/>
</dbReference>
<dbReference type="NCBIfam" id="TIGR01730">
    <property type="entry name" value="RND_mfp"/>
    <property type="match status" value="1"/>
</dbReference>
<keyword evidence="4" id="KW-1003">Cell membrane</keyword>
<evidence type="ECO:0000259" key="7">
    <source>
        <dbReference type="Pfam" id="PF25876"/>
    </source>
</evidence>